<keyword evidence="3" id="KW-1185">Reference proteome</keyword>
<dbReference type="Gene3D" id="3.90.1200.10">
    <property type="match status" value="1"/>
</dbReference>
<dbReference type="GO" id="GO:0004672">
    <property type="term" value="F:protein kinase activity"/>
    <property type="evidence" value="ECO:0007669"/>
    <property type="project" value="InterPro"/>
</dbReference>
<evidence type="ECO:0000259" key="1">
    <source>
        <dbReference type="Pfam" id="PF01636"/>
    </source>
</evidence>
<keyword evidence="2" id="KW-0808">Transferase</keyword>
<dbReference type="PROSITE" id="PS00108">
    <property type="entry name" value="PROTEIN_KINASE_ST"/>
    <property type="match status" value="1"/>
</dbReference>
<protein>
    <submittedName>
        <fullName evidence="2">Aminoglycoside phosphotransferase</fullName>
    </submittedName>
</protein>
<dbReference type="EMBL" id="ANNX02000045">
    <property type="protein sequence ID" value="KYC37875.1"/>
    <property type="molecule type" value="Genomic_DNA"/>
</dbReference>
<dbReference type="InterPro" id="IPR011009">
    <property type="entry name" value="Kinase-like_dom_sf"/>
</dbReference>
<dbReference type="OrthoDB" id="3806873at2"/>
<evidence type="ECO:0000313" key="2">
    <source>
        <dbReference type="EMBL" id="KYC37875.1"/>
    </source>
</evidence>
<dbReference type="InterPro" id="IPR002575">
    <property type="entry name" value="Aminoglycoside_PTrfase"/>
</dbReference>
<dbReference type="STRING" id="128403.WA1_05060"/>
<reference evidence="2 3" key="1">
    <citation type="journal article" date="2013" name="Genome Biol. Evol.">
        <title>Genomes of Stigonematalean cyanobacteria (subsection V) and the evolution of oxygenic photosynthesis from prokaryotes to plastids.</title>
        <authorList>
            <person name="Dagan T."/>
            <person name="Roettger M."/>
            <person name="Stucken K."/>
            <person name="Landan G."/>
            <person name="Koch R."/>
            <person name="Major P."/>
            <person name="Gould S.B."/>
            <person name="Goremykin V.V."/>
            <person name="Rippka R."/>
            <person name="Tandeau de Marsac N."/>
            <person name="Gugger M."/>
            <person name="Lockhart P.J."/>
            <person name="Allen J.F."/>
            <person name="Brune I."/>
            <person name="Maus I."/>
            <person name="Puhler A."/>
            <person name="Martin W.F."/>
        </authorList>
    </citation>
    <scope>NUCLEOTIDE SEQUENCE [LARGE SCALE GENOMIC DNA]</scope>
    <source>
        <strain evidence="2 3">PCC 7110</strain>
    </source>
</reference>
<dbReference type="AlphaFoldDB" id="A0A139WZJ0"/>
<comment type="caution">
    <text evidence="2">The sequence shown here is derived from an EMBL/GenBank/DDBJ whole genome shotgun (WGS) entry which is preliminary data.</text>
</comment>
<name>A0A139WZJ0_9CYAN</name>
<sequence>MTFVLSSHNVVNYLIEHGLCTQKEQALSKIESRSSKNFNLLVTIPNNRHLLIKQERYNKEGKTKNEFVKEWRFHEWLSAFPEVAHISSFISEVVHFDPSSYIIIFNYLDNYCDLEDYYDQEQTFPTSIAWEIGKSLAIFHSKTFESNIYKFFLFYDSQELEKKPNFLQGLEKLKPEIFARVTSDNFKFFKLYQRYESFGEAIAKLKNTYQRRCLIHNDLKLNNILLNNQWQQSLSNIDESANSIIRIIDWERCTWGDPAFDLGRVIASYLNIWLSSLIISTEIDLAIALQLATTPLEKIQPSINALIQGYFQKFPEIIDAYPNFLLKVMQFTGMALLEKIQIRIRYHEPFGNRGVCMLQVAKTLLCEPERSLPIIFGKTASELSDLHPISA</sequence>
<dbReference type="SUPFAM" id="SSF56112">
    <property type="entry name" value="Protein kinase-like (PK-like)"/>
    <property type="match status" value="1"/>
</dbReference>
<evidence type="ECO:0000313" key="3">
    <source>
        <dbReference type="Proteomes" id="UP000076925"/>
    </source>
</evidence>
<feature type="domain" description="Aminoglycoside phosphotransferase" evidence="1">
    <location>
        <begin position="198"/>
        <end position="268"/>
    </location>
</feature>
<gene>
    <name evidence="2" type="ORF">WA1_05060</name>
</gene>
<dbReference type="Proteomes" id="UP000076925">
    <property type="component" value="Unassembled WGS sequence"/>
</dbReference>
<dbReference type="Pfam" id="PF01636">
    <property type="entry name" value="APH"/>
    <property type="match status" value="1"/>
</dbReference>
<organism evidence="2 3">
    <name type="scientific">Scytonema hofmannii PCC 7110</name>
    <dbReference type="NCBI Taxonomy" id="128403"/>
    <lineage>
        <taxon>Bacteria</taxon>
        <taxon>Bacillati</taxon>
        <taxon>Cyanobacteriota</taxon>
        <taxon>Cyanophyceae</taxon>
        <taxon>Nostocales</taxon>
        <taxon>Scytonemataceae</taxon>
        <taxon>Scytonema</taxon>
    </lineage>
</organism>
<proteinExistence type="predicted"/>
<dbReference type="InterPro" id="IPR008271">
    <property type="entry name" value="Ser/Thr_kinase_AS"/>
</dbReference>
<dbReference type="RefSeq" id="WP_017743136.1">
    <property type="nucleotide sequence ID" value="NZ_KQ976354.1"/>
</dbReference>
<accession>A0A139WZJ0</accession>